<dbReference type="InterPro" id="IPR045161">
    <property type="entry name" value="Utp18"/>
</dbReference>
<organism evidence="13 14">
    <name type="scientific">Plakobranchus ocellatus</name>
    <dbReference type="NCBI Taxonomy" id="259542"/>
    <lineage>
        <taxon>Eukaryota</taxon>
        <taxon>Metazoa</taxon>
        <taxon>Spiralia</taxon>
        <taxon>Lophotrochozoa</taxon>
        <taxon>Mollusca</taxon>
        <taxon>Gastropoda</taxon>
        <taxon>Heterobranchia</taxon>
        <taxon>Euthyneura</taxon>
        <taxon>Panpulmonata</taxon>
        <taxon>Sacoglossa</taxon>
        <taxon>Placobranchoidea</taxon>
        <taxon>Plakobranchidae</taxon>
        <taxon>Plakobranchus</taxon>
    </lineage>
</organism>
<evidence type="ECO:0000313" key="13">
    <source>
        <dbReference type="EMBL" id="GFN74698.1"/>
    </source>
</evidence>
<keyword evidence="5" id="KW-0677">Repeat</keyword>
<dbReference type="PANTHER" id="PTHR18359">
    <property type="entry name" value="WD-REPEAT PROTEIN-RELATED"/>
    <property type="match status" value="1"/>
</dbReference>
<comment type="function">
    <text evidence="8">Part of the small subunit (SSU) processome, first precursor of the small eukaryotic ribosomal subunit. During the assembly of the SSU processome in the nucleolus, many ribosome biogenesis factors, an RNA chaperone and ribosomal proteins associate with the nascent pre-rRNA and work in concert to generate RNA folding, modifications, rearrangements and cleavage as well as targeted degradation of pre-ribosomal RNA by the RNA exosome. Involved in nucleolar processing of pre-18S ribosomal RNA.</text>
</comment>
<dbReference type="InterPro" id="IPR036322">
    <property type="entry name" value="WD40_repeat_dom_sf"/>
</dbReference>
<evidence type="ECO:0000256" key="6">
    <source>
        <dbReference type="ARBA" id="ARBA00023242"/>
    </source>
</evidence>
<evidence type="ECO:0000256" key="3">
    <source>
        <dbReference type="ARBA" id="ARBA00022553"/>
    </source>
</evidence>
<dbReference type="InterPro" id="IPR015943">
    <property type="entry name" value="WD40/YVTN_repeat-like_dom_sf"/>
</dbReference>
<feature type="compositionally biased region" description="Basic and acidic residues" evidence="12">
    <location>
        <begin position="71"/>
        <end position="82"/>
    </location>
</feature>
<evidence type="ECO:0000256" key="4">
    <source>
        <dbReference type="ARBA" id="ARBA00022574"/>
    </source>
</evidence>
<dbReference type="Gene3D" id="2.130.10.10">
    <property type="entry name" value="YVTN repeat-like/Quinoprotein amine dehydrogenase"/>
    <property type="match status" value="1"/>
</dbReference>
<proteinExistence type="inferred from homology"/>
<dbReference type="FunFam" id="2.130.10.10:FF:000121">
    <property type="entry name" value="U3 small nucleolar RNA-associated protein 18 homolog"/>
    <property type="match status" value="1"/>
</dbReference>
<evidence type="ECO:0000256" key="2">
    <source>
        <dbReference type="ARBA" id="ARBA00022552"/>
    </source>
</evidence>
<comment type="similarity">
    <text evidence="7">Belongs to the WD repeat UTP18 family.</text>
</comment>
<evidence type="ECO:0000313" key="14">
    <source>
        <dbReference type="Proteomes" id="UP000735302"/>
    </source>
</evidence>
<evidence type="ECO:0000256" key="8">
    <source>
        <dbReference type="ARBA" id="ARBA00058527"/>
    </source>
</evidence>
<evidence type="ECO:0000256" key="7">
    <source>
        <dbReference type="ARBA" id="ARBA00025767"/>
    </source>
</evidence>
<dbReference type="SUPFAM" id="SSF50978">
    <property type="entry name" value="WD40 repeat-like"/>
    <property type="match status" value="1"/>
</dbReference>
<comment type="subcellular location">
    <subcellularLocation>
        <location evidence="1">Nucleus</location>
        <location evidence="1">Nucleolus</location>
    </subcellularLocation>
</comment>
<dbReference type="GO" id="GO:0034388">
    <property type="term" value="C:Pwp2p-containing subcomplex of 90S preribosome"/>
    <property type="evidence" value="ECO:0007669"/>
    <property type="project" value="TreeGrafter"/>
</dbReference>
<evidence type="ECO:0000256" key="12">
    <source>
        <dbReference type="SAM" id="MobiDB-lite"/>
    </source>
</evidence>
<dbReference type="GO" id="GO:0032040">
    <property type="term" value="C:small-subunit processome"/>
    <property type="evidence" value="ECO:0007669"/>
    <property type="project" value="TreeGrafter"/>
</dbReference>
<dbReference type="PROSITE" id="PS50082">
    <property type="entry name" value="WD_REPEATS_2"/>
    <property type="match status" value="1"/>
</dbReference>
<keyword evidence="6" id="KW-0539">Nucleus</keyword>
<evidence type="ECO:0000256" key="10">
    <source>
        <dbReference type="ARBA" id="ARBA00075773"/>
    </source>
</evidence>
<dbReference type="GO" id="GO:0006364">
    <property type="term" value="P:rRNA processing"/>
    <property type="evidence" value="ECO:0007669"/>
    <property type="project" value="UniProtKB-KW"/>
</dbReference>
<dbReference type="Pfam" id="PF00400">
    <property type="entry name" value="WD40"/>
    <property type="match status" value="3"/>
</dbReference>
<evidence type="ECO:0000256" key="5">
    <source>
        <dbReference type="ARBA" id="ARBA00022737"/>
    </source>
</evidence>
<reference evidence="13 14" key="1">
    <citation type="journal article" date="2021" name="Elife">
        <title>Chloroplast acquisition without the gene transfer in kleptoplastic sea slugs, Plakobranchus ocellatus.</title>
        <authorList>
            <person name="Maeda T."/>
            <person name="Takahashi S."/>
            <person name="Yoshida T."/>
            <person name="Shimamura S."/>
            <person name="Takaki Y."/>
            <person name="Nagai Y."/>
            <person name="Toyoda A."/>
            <person name="Suzuki Y."/>
            <person name="Arimoto A."/>
            <person name="Ishii H."/>
            <person name="Satoh N."/>
            <person name="Nishiyama T."/>
            <person name="Hasebe M."/>
            <person name="Maruyama T."/>
            <person name="Minagawa J."/>
            <person name="Obokata J."/>
            <person name="Shigenobu S."/>
        </authorList>
    </citation>
    <scope>NUCLEOTIDE SEQUENCE [LARGE SCALE GENOMIC DNA]</scope>
</reference>
<feature type="compositionally biased region" description="Basic residues" evidence="12">
    <location>
        <begin position="1"/>
        <end position="16"/>
    </location>
</feature>
<feature type="repeat" description="WD" evidence="11">
    <location>
        <begin position="283"/>
        <end position="317"/>
    </location>
</feature>
<keyword evidence="4 11" id="KW-0853">WD repeat</keyword>
<dbReference type="EMBL" id="BLXT01000154">
    <property type="protein sequence ID" value="GFN74698.1"/>
    <property type="molecule type" value="Genomic_DNA"/>
</dbReference>
<dbReference type="AlphaFoldDB" id="A0AAV3XV18"/>
<keyword evidence="14" id="KW-1185">Reference proteome</keyword>
<protein>
    <recommendedName>
        <fullName evidence="9">U3 small nucleolar RNA-associated protein 18 homolog</fullName>
    </recommendedName>
    <alternativeName>
        <fullName evidence="10">WD repeat-containing protein 50</fullName>
    </alternativeName>
</protein>
<name>A0AAV3XV18_9GAST</name>
<evidence type="ECO:0000256" key="1">
    <source>
        <dbReference type="ARBA" id="ARBA00004604"/>
    </source>
</evidence>
<keyword evidence="3" id="KW-0597">Phosphoprotein</keyword>
<dbReference type="SMART" id="SM00320">
    <property type="entry name" value="WD40"/>
    <property type="match status" value="5"/>
</dbReference>
<dbReference type="Proteomes" id="UP000735302">
    <property type="component" value="Unassembled WGS sequence"/>
</dbReference>
<dbReference type="InterPro" id="IPR001680">
    <property type="entry name" value="WD40_rpt"/>
</dbReference>
<comment type="caution">
    <text evidence="13">The sequence shown here is derived from an EMBL/GenBank/DDBJ whole genome shotgun (WGS) entry which is preliminary data.</text>
</comment>
<evidence type="ECO:0000256" key="9">
    <source>
        <dbReference type="ARBA" id="ARBA00074442"/>
    </source>
</evidence>
<feature type="compositionally biased region" description="Basic residues" evidence="12">
    <location>
        <begin position="61"/>
        <end position="70"/>
    </location>
</feature>
<dbReference type="PANTHER" id="PTHR18359:SF0">
    <property type="entry name" value="U3 SMALL NUCLEOLAR RNA-ASSOCIATED PROTEIN 18 HOMOLOG"/>
    <property type="match status" value="1"/>
</dbReference>
<sequence length="454" mass="50831">MLRRRLGTPSSTKRKATSSDSKVSQVLGETYKDAREAALEEEILGVGENVIDALPDLEATKKKKRKRKKKADPIPEEKKWHDSDDEPLADFETSKPSWADRFDEEKSDDSDEEILRAHSHATLASSVSLPSSHLDFKRVTDGNKEEQSKDCLKCVEFHPKATVLMTGGDDHTVRLFAVDGSQNRKIHSMFLDRCPVQCCRFSRGGSEIIIGSKHKSFYIYDMEGNGGITFRPKLKGLEVRDMSRFVISPDGRFIAFHGNHGYIHLFSQNSKELVDSVKMNGLVSGVCFSNDGQHMYSFGSDGEVYVWNMNTRDCIHRFSDQGCIKGVAIAASPDNNYIVCGSSSGIVSVYDRDTALQSRHPEPLKLIKNLTTCCNSALFNSHSELLALRSKDLEKAVKLVHFPSMTVLPNFPEQFDNALSSVMCMDFSPSSGYLALGNNKGRCLLYRLQHYSKY</sequence>
<gene>
    <name evidence="13" type="ORF">PoB_000120400</name>
</gene>
<accession>A0AAV3XV18</accession>
<feature type="region of interest" description="Disordered" evidence="12">
    <location>
        <begin position="1"/>
        <end position="27"/>
    </location>
</feature>
<keyword evidence="2" id="KW-0698">rRNA processing</keyword>
<evidence type="ECO:0000256" key="11">
    <source>
        <dbReference type="PROSITE-ProRule" id="PRU00221"/>
    </source>
</evidence>
<feature type="region of interest" description="Disordered" evidence="12">
    <location>
        <begin position="54"/>
        <end position="112"/>
    </location>
</feature>